<dbReference type="AlphaFoldDB" id="G3A504"/>
<name>G3A504_9RALS</name>
<gene>
    <name evidence="1" type="ORF">RALSY_30783</name>
</gene>
<sequence>MKKITLEPTLSYQSNDAYNSLIGAPVTQRQM</sequence>
<dbReference type="EMBL" id="FR854088">
    <property type="protein sequence ID" value="CCA89018.1"/>
    <property type="molecule type" value="Genomic_DNA"/>
</dbReference>
<accession>G3A504</accession>
<protein>
    <submittedName>
        <fullName evidence="1">Uncharacterized protein</fullName>
    </submittedName>
</protein>
<evidence type="ECO:0000313" key="1">
    <source>
        <dbReference type="EMBL" id="CCA89018.1"/>
    </source>
</evidence>
<reference evidence="1" key="1">
    <citation type="journal article" date="2011" name="PLoS ONE">
        <title>Ralstonia syzygii, the Blood Disease Bacterium and some Asian R. solanacearum strains form a single genomic species despite divergent lifestyles.</title>
        <authorList>
            <person name="Remenant B."/>
            <person name="de Cambiaire J.C."/>
            <person name="Cellier G."/>
            <person name="Jacobs J.M."/>
            <person name="Mangenot S."/>
            <person name="Barbe V."/>
            <person name="Lajus A."/>
            <person name="Vallenet D."/>
            <person name="Medigue C."/>
            <person name="Fegan M."/>
            <person name="Allen C."/>
            <person name="Prior P."/>
        </authorList>
    </citation>
    <scope>NUCLEOTIDE SEQUENCE</scope>
    <source>
        <strain evidence="1">R24</strain>
    </source>
</reference>
<organism evidence="1">
    <name type="scientific">Ralstonia syzygii R24</name>
    <dbReference type="NCBI Taxonomy" id="907261"/>
    <lineage>
        <taxon>Bacteria</taxon>
        <taxon>Pseudomonadati</taxon>
        <taxon>Pseudomonadota</taxon>
        <taxon>Betaproteobacteria</taxon>
        <taxon>Burkholderiales</taxon>
        <taxon>Burkholderiaceae</taxon>
        <taxon>Ralstonia</taxon>
        <taxon>Ralstonia solanacearum species complex</taxon>
    </lineage>
</organism>
<reference evidence="1" key="2">
    <citation type="submission" date="2011-04" db="EMBL/GenBank/DDBJ databases">
        <authorList>
            <person name="Genoscope - CEA"/>
        </authorList>
    </citation>
    <scope>NUCLEOTIDE SEQUENCE</scope>
    <source>
        <strain evidence="1">R24</strain>
    </source>
</reference>
<proteinExistence type="predicted"/>